<protein>
    <submittedName>
        <fullName evidence="2">Uncharacterized protein</fullName>
    </submittedName>
</protein>
<dbReference type="Gene3D" id="3.30.930.10">
    <property type="entry name" value="Bira Bifunctional Protein, Domain 2"/>
    <property type="match status" value="1"/>
</dbReference>
<accession>A0A914DG61</accession>
<dbReference type="Proteomes" id="UP000887540">
    <property type="component" value="Unplaced"/>
</dbReference>
<reference evidence="2" key="1">
    <citation type="submission" date="2022-11" db="UniProtKB">
        <authorList>
            <consortium name="WormBaseParasite"/>
        </authorList>
    </citation>
    <scope>IDENTIFICATION</scope>
</reference>
<dbReference type="WBParaSite" id="ACRNAN_scaffold23973.g31789.t1">
    <property type="protein sequence ID" value="ACRNAN_scaffold23973.g31789.t1"/>
    <property type="gene ID" value="ACRNAN_scaffold23973.g31789"/>
</dbReference>
<sequence length="152" mass="17694">MIDLETTDFQKMFSQTLKNRKDRLYQWMVGEFLKQNIPATTQYCFDQAICLDQHQSLQRHSLIEKIRIDLEGIFRLRAFVPIDAHLLTLPLNDANTQNATSLQPFTLLDPSGIPITLPLDLRQNFARFCVRNGISRMKRYSFGKVFSKNDPT</sequence>
<dbReference type="InterPro" id="IPR045864">
    <property type="entry name" value="aa-tRNA-synth_II/BPL/LPL"/>
</dbReference>
<keyword evidence="1" id="KW-1185">Reference proteome</keyword>
<organism evidence="1 2">
    <name type="scientific">Acrobeloides nanus</name>
    <dbReference type="NCBI Taxonomy" id="290746"/>
    <lineage>
        <taxon>Eukaryota</taxon>
        <taxon>Metazoa</taxon>
        <taxon>Ecdysozoa</taxon>
        <taxon>Nematoda</taxon>
        <taxon>Chromadorea</taxon>
        <taxon>Rhabditida</taxon>
        <taxon>Tylenchina</taxon>
        <taxon>Cephalobomorpha</taxon>
        <taxon>Cephaloboidea</taxon>
        <taxon>Cephalobidae</taxon>
        <taxon>Acrobeloides</taxon>
    </lineage>
</organism>
<evidence type="ECO:0000313" key="1">
    <source>
        <dbReference type="Proteomes" id="UP000887540"/>
    </source>
</evidence>
<name>A0A914DG61_9BILA</name>
<proteinExistence type="predicted"/>
<evidence type="ECO:0000313" key="2">
    <source>
        <dbReference type="WBParaSite" id="ACRNAN_scaffold23973.g31789.t1"/>
    </source>
</evidence>
<dbReference type="AlphaFoldDB" id="A0A914DG61"/>